<keyword evidence="8" id="KW-1185">Reference proteome</keyword>
<dbReference type="EMBL" id="MLYV02000656">
    <property type="protein sequence ID" value="PSR80365.1"/>
    <property type="molecule type" value="Genomic_DNA"/>
</dbReference>
<proteinExistence type="inferred from homology"/>
<keyword evidence="3 6" id="KW-0812">Transmembrane</keyword>
<dbReference type="PANTHER" id="PTHR22779:SF6">
    <property type="entry name" value="SD17342P"/>
    <property type="match status" value="1"/>
</dbReference>
<accession>A0A2R6NYK4</accession>
<evidence type="ECO:0008006" key="9">
    <source>
        <dbReference type="Google" id="ProtNLM"/>
    </source>
</evidence>
<protein>
    <recommendedName>
        <fullName evidence="9">Integral membrane protein</fullName>
    </recommendedName>
</protein>
<dbReference type="Proteomes" id="UP000186601">
    <property type="component" value="Unassembled WGS sequence"/>
</dbReference>
<keyword evidence="4 6" id="KW-1133">Transmembrane helix</keyword>
<feature type="transmembrane region" description="Helical" evidence="6">
    <location>
        <begin position="130"/>
        <end position="159"/>
    </location>
</feature>
<sequence>MSVERTAPSWPSLYDVLIELEPIEHRNPVQPTGSYLYDPNDIYRFTLYWTLIFYTPAFILCGIFAFLNLTFTPHSAVRRFLFLAPSKYHAVSTLSDIPLQPYTTALSPSPEPLQVHSRPRPKQNEGRSRLTFALLVALTFASCAVGGAVVGSAILGYVMAGLFKAAHFNMSTINPDPYWTSWVSIVLSFSIDQQLTYTRPVYGLQ</sequence>
<gene>
    <name evidence="7" type="ORF">PHLCEN_2v6750</name>
</gene>
<feature type="transmembrane region" description="Helical" evidence="6">
    <location>
        <begin position="47"/>
        <end position="71"/>
    </location>
</feature>
<evidence type="ECO:0000313" key="7">
    <source>
        <dbReference type="EMBL" id="PSR80365.1"/>
    </source>
</evidence>
<keyword evidence="5 6" id="KW-0472">Membrane</keyword>
<evidence type="ECO:0000313" key="8">
    <source>
        <dbReference type="Proteomes" id="UP000186601"/>
    </source>
</evidence>
<comment type="subcellular location">
    <subcellularLocation>
        <location evidence="1">Membrane</location>
        <topology evidence="1">Multi-pass membrane protein</topology>
    </subcellularLocation>
</comment>
<evidence type="ECO:0000256" key="5">
    <source>
        <dbReference type="ARBA" id="ARBA00023136"/>
    </source>
</evidence>
<evidence type="ECO:0000256" key="2">
    <source>
        <dbReference type="ARBA" id="ARBA00006325"/>
    </source>
</evidence>
<name>A0A2R6NYK4_9APHY</name>
<dbReference type="InterPro" id="IPR019334">
    <property type="entry name" value="TMEM170A/B/YPR153W-like"/>
</dbReference>
<evidence type="ECO:0000256" key="1">
    <source>
        <dbReference type="ARBA" id="ARBA00004141"/>
    </source>
</evidence>
<dbReference type="STRING" id="98765.A0A2R6NYK4"/>
<organism evidence="7 8">
    <name type="scientific">Hermanssonia centrifuga</name>
    <dbReference type="NCBI Taxonomy" id="98765"/>
    <lineage>
        <taxon>Eukaryota</taxon>
        <taxon>Fungi</taxon>
        <taxon>Dikarya</taxon>
        <taxon>Basidiomycota</taxon>
        <taxon>Agaricomycotina</taxon>
        <taxon>Agaricomycetes</taxon>
        <taxon>Polyporales</taxon>
        <taxon>Meruliaceae</taxon>
        <taxon>Hermanssonia</taxon>
    </lineage>
</organism>
<comment type="caution">
    <text evidence="7">The sequence shown here is derived from an EMBL/GenBank/DDBJ whole genome shotgun (WGS) entry which is preliminary data.</text>
</comment>
<dbReference type="AlphaFoldDB" id="A0A2R6NYK4"/>
<evidence type="ECO:0000256" key="6">
    <source>
        <dbReference type="SAM" id="Phobius"/>
    </source>
</evidence>
<dbReference type="GO" id="GO:0016020">
    <property type="term" value="C:membrane"/>
    <property type="evidence" value="ECO:0007669"/>
    <property type="project" value="UniProtKB-SubCell"/>
</dbReference>
<dbReference type="PANTHER" id="PTHR22779">
    <property type="entry name" value="SD17342P"/>
    <property type="match status" value="1"/>
</dbReference>
<evidence type="ECO:0000256" key="3">
    <source>
        <dbReference type="ARBA" id="ARBA00022692"/>
    </source>
</evidence>
<evidence type="ECO:0000256" key="4">
    <source>
        <dbReference type="ARBA" id="ARBA00022989"/>
    </source>
</evidence>
<comment type="similarity">
    <text evidence="2">Belongs to the TMEM170 family.</text>
</comment>
<reference evidence="7 8" key="1">
    <citation type="submission" date="2018-02" db="EMBL/GenBank/DDBJ databases">
        <title>Genome sequence of the basidiomycete white-rot fungus Phlebia centrifuga.</title>
        <authorList>
            <person name="Granchi Z."/>
            <person name="Peng M."/>
            <person name="de Vries R.P."/>
            <person name="Hilden K."/>
            <person name="Makela M.R."/>
            <person name="Grigoriev I."/>
            <person name="Riley R."/>
        </authorList>
    </citation>
    <scope>NUCLEOTIDE SEQUENCE [LARGE SCALE GENOMIC DNA]</scope>
    <source>
        <strain evidence="7 8">FBCC195</strain>
    </source>
</reference>
<dbReference type="OrthoDB" id="2131401at2759"/>